<accession>A0ABQ3FRT0</accession>
<evidence type="ECO:0000313" key="1">
    <source>
        <dbReference type="EMBL" id="GHC36272.1"/>
    </source>
</evidence>
<name>A0ABQ3FRT0_9RHOB</name>
<proteinExistence type="predicted"/>
<organism evidence="1 2">
    <name type="scientific">Gemmobacter nanjingensis</name>
    <dbReference type="NCBI Taxonomy" id="488454"/>
    <lineage>
        <taxon>Bacteria</taxon>
        <taxon>Pseudomonadati</taxon>
        <taxon>Pseudomonadota</taxon>
        <taxon>Alphaproteobacteria</taxon>
        <taxon>Rhodobacterales</taxon>
        <taxon>Paracoccaceae</taxon>
        <taxon>Gemmobacter</taxon>
    </lineage>
</organism>
<sequence length="232" mass="26176">MAEMSGRRTAILGSCVSRDALELEDASGYEVVNYVARCHTAAFGAPPVVDEEMLARVASPFQRRMLRHDMAKTGLDEIASLNFDWLVIDLIDDRLDIQRLENGHLRTVSSEYRAVAGEIPPAEIIRAGTPEHMALWKAGWLRLRNALRDHGISNKTLVNRVFWADNLSGAQGQNPTKYVQNANLRLVEMYAYIRETTAEIGWITYPEDIFSAAPDHRWGPAPFHYSKEVYST</sequence>
<keyword evidence="2" id="KW-1185">Reference proteome</keyword>
<dbReference type="Proteomes" id="UP000658305">
    <property type="component" value="Unassembled WGS sequence"/>
</dbReference>
<gene>
    <name evidence="1" type="ORF">GCM10007291_42160</name>
</gene>
<reference evidence="2" key="1">
    <citation type="journal article" date="2019" name="Int. J. Syst. Evol. Microbiol.">
        <title>The Global Catalogue of Microorganisms (GCM) 10K type strain sequencing project: providing services to taxonomists for standard genome sequencing and annotation.</title>
        <authorList>
            <consortium name="The Broad Institute Genomics Platform"/>
            <consortium name="The Broad Institute Genome Sequencing Center for Infectious Disease"/>
            <person name="Wu L."/>
            <person name="Ma J."/>
        </authorList>
    </citation>
    <scope>NUCLEOTIDE SEQUENCE [LARGE SCALE GENOMIC DNA]</scope>
    <source>
        <strain evidence="2">KCTC 23298</strain>
    </source>
</reference>
<dbReference type="Pfam" id="PF19786">
    <property type="entry name" value="DUF6270"/>
    <property type="match status" value="1"/>
</dbReference>
<dbReference type="RefSeq" id="WP_189382160.1">
    <property type="nucleotide sequence ID" value="NZ_BMYI01000019.1"/>
</dbReference>
<evidence type="ECO:0000313" key="2">
    <source>
        <dbReference type="Proteomes" id="UP000658305"/>
    </source>
</evidence>
<comment type="caution">
    <text evidence="1">The sequence shown here is derived from an EMBL/GenBank/DDBJ whole genome shotgun (WGS) entry which is preliminary data.</text>
</comment>
<dbReference type="InterPro" id="IPR046237">
    <property type="entry name" value="DUF6270"/>
</dbReference>
<protein>
    <submittedName>
        <fullName evidence="1">Uncharacterized protein</fullName>
    </submittedName>
</protein>
<dbReference type="EMBL" id="BMYI01000019">
    <property type="protein sequence ID" value="GHC36272.1"/>
    <property type="molecule type" value="Genomic_DNA"/>
</dbReference>